<dbReference type="Proteomes" id="UP001198571">
    <property type="component" value="Unassembled WGS sequence"/>
</dbReference>
<dbReference type="EMBL" id="JACDXX010000008">
    <property type="protein sequence ID" value="MCB5410295.1"/>
    <property type="molecule type" value="Genomic_DNA"/>
</dbReference>
<organism evidence="1 2">
    <name type="scientific">Pseudogemmobacter faecipullorum</name>
    <dbReference type="NCBI Taxonomy" id="2755041"/>
    <lineage>
        <taxon>Bacteria</taxon>
        <taxon>Pseudomonadati</taxon>
        <taxon>Pseudomonadota</taxon>
        <taxon>Alphaproteobacteria</taxon>
        <taxon>Rhodobacterales</taxon>
        <taxon>Paracoccaceae</taxon>
        <taxon>Pseudogemmobacter</taxon>
    </lineage>
</organism>
<protein>
    <submittedName>
        <fullName evidence="1">Uncharacterized protein</fullName>
    </submittedName>
</protein>
<evidence type="ECO:0000313" key="2">
    <source>
        <dbReference type="Proteomes" id="UP001198571"/>
    </source>
</evidence>
<accession>A0ABS8CM48</accession>
<dbReference type="RefSeq" id="WP_226935202.1">
    <property type="nucleotide sequence ID" value="NZ_JACDXX010000008.1"/>
</dbReference>
<reference evidence="1 2" key="1">
    <citation type="submission" date="2020-07" db="EMBL/GenBank/DDBJ databases">
        <title>Pseudogemmobacter sp. nov., isolated from poultry manure in Taiwan.</title>
        <authorList>
            <person name="Lin S.-Y."/>
            <person name="Tang Y.-S."/>
            <person name="Young C.-C."/>
        </authorList>
    </citation>
    <scope>NUCLEOTIDE SEQUENCE [LARGE SCALE GENOMIC DNA]</scope>
    <source>
        <strain evidence="1 2">CC-YST710</strain>
    </source>
</reference>
<gene>
    <name evidence="1" type="ORF">H0485_09825</name>
</gene>
<name>A0ABS8CM48_9RHOB</name>
<proteinExistence type="predicted"/>
<evidence type="ECO:0000313" key="1">
    <source>
        <dbReference type="EMBL" id="MCB5410295.1"/>
    </source>
</evidence>
<sequence>MRLEVAGRPTQDQFGAQVHFCQKRAKDGDLQVLAFRAIPDEHAVLGCSPILRGARLILGYAAEHGGIELTQTKAFKRSFVAWALAEFDWPRERKDQPYALGRALNEHDFPPLQMLHYLLISSRLAQHHKGRFLITKKGTDLLGKPGALFDAIVPMFVLQIDHAGFSRFGEGVAGNWDIWLNVMNQILDLEPIEERVFSAFYGPIDERSHDRWRELINFRQSVLEPLKWVGLVQFRTVANADRPQRICRKTPLWREALVLDAIDTGWGRKPSCSCGVI</sequence>
<comment type="caution">
    <text evidence="1">The sequence shown here is derived from an EMBL/GenBank/DDBJ whole genome shotgun (WGS) entry which is preliminary data.</text>
</comment>
<keyword evidence="2" id="KW-1185">Reference proteome</keyword>